<keyword evidence="2" id="KW-1185">Reference proteome</keyword>
<dbReference type="OMA" id="NEHCPAS"/>
<comment type="caution">
    <text evidence="1">The sequence shown here is derived from an EMBL/GenBank/DDBJ whole genome shotgun (WGS) entry which is preliminary data.</text>
</comment>
<accession>A0A9J6G8W4</accession>
<dbReference type="Proteomes" id="UP000821853">
    <property type="component" value="Chromosome 5"/>
</dbReference>
<gene>
    <name evidence="1" type="ORF">HPB48_020607</name>
</gene>
<evidence type="ECO:0000313" key="1">
    <source>
        <dbReference type="EMBL" id="KAH9374806.1"/>
    </source>
</evidence>
<dbReference type="VEuPathDB" id="VectorBase:HLOH_052201"/>
<dbReference type="EMBL" id="JABSTR010000007">
    <property type="protein sequence ID" value="KAH9374806.1"/>
    <property type="molecule type" value="Genomic_DNA"/>
</dbReference>
<protein>
    <submittedName>
        <fullName evidence="1">Uncharacterized protein</fullName>
    </submittedName>
</protein>
<organism evidence="1 2">
    <name type="scientific">Haemaphysalis longicornis</name>
    <name type="common">Bush tick</name>
    <dbReference type="NCBI Taxonomy" id="44386"/>
    <lineage>
        <taxon>Eukaryota</taxon>
        <taxon>Metazoa</taxon>
        <taxon>Ecdysozoa</taxon>
        <taxon>Arthropoda</taxon>
        <taxon>Chelicerata</taxon>
        <taxon>Arachnida</taxon>
        <taxon>Acari</taxon>
        <taxon>Parasitiformes</taxon>
        <taxon>Ixodida</taxon>
        <taxon>Ixodoidea</taxon>
        <taxon>Ixodidae</taxon>
        <taxon>Haemaphysalinae</taxon>
        <taxon>Haemaphysalis</taxon>
    </lineage>
</organism>
<reference evidence="1 2" key="1">
    <citation type="journal article" date="2020" name="Cell">
        <title>Large-Scale Comparative Analyses of Tick Genomes Elucidate Their Genetic Diversity and Vector Capacities.</title>
        <authorList>
            <consortium name="Tick Genome and Microbiome Consortium (TIGMIC)"/>
            <person name="Jia N."/>
            <person name="Wang J."/>
            <person name="Shi W."/>
            <person name="Du L."/>
            <person name="Sun Y."/>
            <person name="Zhan W."/>
            <person name="Jiang J.F."/>
            <person name="Wang Q."/>
            <person name="Zhang B."/>
            <person name="Ji P."/>
            <person name="Bell-Sakyi L."/>
            <person name="Cui X.M."/>
            <person name="Yuan T.T."/>
            <person name="Jiang B.G."/>
            <person name="Yang W.F."/>
            <person name="Lam T.T."/>
            <person name="Chang Q.C."/>
            <person name="Ding S.J."/>
            <person name="Wang X.J."/>
            <person name="Zhu J.G."/>
            <person name="Ruan X.D."/>
            <person name="Zhao L."/>
            <person name="Wei J.T."/>
            <person name="Ye R.Z."/>
            <person name="Que T.C."/>
            <person name="Du C.H."/>
            <person name="Zhou Y.H."/>
            <person name="Cheng J.X."/>
            <person name="Dai P.F."/>
            <person name="Guo W.B."/>
            <person name="Han X.H."/>
            <person name="Huang E.J."/>
            <person name="Li L.F."/>
            <person name="Wei W."/>
            <person name="Gao Y.C."/>
            <person name="Liu J.Z."/>
            <person name="Shao H.Z."/>
            <person name="Wang X."/>
            <person name="Wang C.C."/>
            <person name="Yang T.C."/>
            <person name="Huo Q.B."/>
            <person name="Li W."/>
            <person name="Chen H.Y."/>
            <person name="Chen S.E."/>
            <person name="Zhou L.G."/>
            <person name="Ni X.B."/>
            <person name="Tian J.H."/>
            <person name="Sheng Y."/>
            <person name="Liu T."/>
            <person name="Pan Y.S."/>
            <person name="Xia L.Y."/>
            <person name="Li J."/>
            <person name="Zhao F."/>
            <person name="Cao W.C."/>
        </authorList>
    </citation>
    <scope>NUCLEOTIDE SEQUENCE [LARGE SCALE GENOMIC DNA]</scope>
    <source>
        <strain evidence="1">HaeL-2018</strain>
    </source>
</reference>
<evidence type="ECO:0000313" key="2">
    <source>
        <dbReference type="Proteomes" id="UP000821853"/>
    </source>
</evidence>
<sequence>MLKSVLQEPRLMDALRWDEIEELFTLDTCKQPRRCLSSRGLFSVDEVDPNVFKKLFRFRKSDIHVLANALQIPKTVRTPQRAVRLEGLFGRHSSVISSACIIVYDHIVDKFGHLLADLTTHKWLGAGSLKVLAQAAVEALRRNSPCCTPQALQPKNEHCPASCGVGLRKIANEFAFVDYKKNQKLMLQKVPTQYKAATILANCHTCMYGSQVSAYFDLEPPCLGQYLVVEQHS</sequence>
<dbReference type="AlphaFoldDB" id="A0A9J6G8W4"/>
<dbReference type="PANTHER" id="PTHR34615:SF1">
    <property type="entry name" value="PX DOMAIN-CONTAINING PROTEIN"/>
    <property type="match status" value="1"/>
</dbReference>
<dbReference type="PANTHER" id="PTHR34615">
    <property type="entry name" value="PX DOMAIN-CONTAINING PROTEIN"/>
    <property type="match status" value="1"/>
</dbReference>
<proteinExistence type="predicted"/>
<dbReference type="OrthoDB" id="5978526at2759"/>
<name>A0A9J6G8W4_HAELO</name>